<comment type="cofactor">
    <cofactor evidence="1">
        <name>heme</name>
        <dbReference type="ChEBI" id="CHEBI:30413"/>
    </cofactor>
</comment>
<dbReference type="InterPro" id="IPR036396">
    <property type="entry name" value="Cyt_P450_sf"/>
</dbReference>
<dbReference type="Proteomes" id="UP000009169">
    <property type="component" value="Unassembled WGS sequence"/>
</dbReference>
<dbReference type="GO" id="GO:0016705">
    <property type="term" value="F:oxidoreductase activity, acting on paired donors, with incorporation or reduction of molecular oxygen"/>
    <property type="evidence" value="ECO:0007669"/>
    <property type="project" value="InterPro"/>
</dbReference>
<gene>
    <name evidence="9" type="ORF">TEQG_07907</name>
</gene>
<dbReference type="Pfam" id="PF00067">
    <property type="entry name" value="p450"/>
    <property type="match status" value="1"/>
</dbReference>
<keyword evidence="5" id="KW-0560">Oxidoreductase</keyword>
<keyword evidence="3" id="KW-0349">Heme</keyword>
<dbReference type="GO" id="GO:0020037">
    <property type="term" value="F:heme binding"/>
    <property type="evidence" value="ECO:0007669"/>
    <property type="project" value="InterPro"/>
</dbReference>
<dbReference type="PANTHER" id="PTHR24305:SF157">
    <property type="entry name" value="N-ACETYLTRYPTOPHAN 6-HYDROXYLASE IVOC-RELATED"/>
    <property type="match status" value="1"/>
</dbReference>
<proteinExistence type="inferred from homology"/>
<dbReference type="PANTHER" id="PTHR24305">
    <property type="entry name" value="CYTOCHROME P450"/>
    <property type="match status" value="1"/>
</dbReference>
<dbReference type="AlphaFoldDB" id="F2Q4C6"/>
<keyword evidence="10" id="KW-1185">Reference proteome</keyword>
<dbReference type="eggNOG" id="KOG0158">
    <property type="taxonomic scope" value="Eukaryota"/>
</dbReference>
<evidence type="ECO:0000256" key="7">
    <source>
        <dbReference type="ARBA" id="ARBA00023033"/>
    </source>
</evidence>
<dbReference type="InterPro" id="IPR001128">
    <property type="entry name" value="Cyt_P450"/>
</dbReference>
<keyword evidence="6" id="KW-0408">Iron</keyword>
<feature type="transmembrane region" description="Helical" evidence="8">
    <location>
        <begin position="12"/>
        <end position="33"/>
    </location>
</feature>
<evidence type="ECO:0000256" key="2">
    <source>
        <dbReference type="ARBA" id="ARBA00010617"/>
    </source>
</evidence>
<dbReference type="OrthoDB" id="3945418at2759"/>
<sequence length="272" mass="31912">MDYIALNLPFTLTRLAGSYILYSLGLIIYNLYFSPLSKFPGSKWVIATYWPEFYYDWWCNGKYLFEIEKMHNKYGPIIRINPEELSIRDPDFYNEIYVTESKRRTSHYDVFCKGIDFDGSHLLTVDHDLHRRRRKPLEPFFSRQGIMRLQDMLAEVALKLESRIRALEGTNTVIRLDHAFSAFSGDIIGKICLDSGDESKTFLSHPTFNPEWYDTIHTIVRSIPLFTAFPWIVQVVSFIPESILLRAFPRGQMFNNFKEVCKRSLSSTFIEP</sequence>
<protein>
    <submittedName>
        <fullName evidence="9">Trichodiene oxygenase</fullName>
    </submittedName>
</protein>
<keyword evidence="8" id="KW-0472">Membrane</keyword>
<keyword evidence="4" id="KW-0479">Metal-binding</keyword>
<dbReference type="GO" id="GO:0004497">
    <property type="term" value="F:monooxygenase activity"/>
    <property type="evidence" value="ECO:0007669"/>
    <property type="project" value="UniProtKB-KW"/>
</dbReference>
<dbReference type="VEuPathDB" id="FungiDB:TEQG_07907"/>
<evidence type="ECO:0000313" key="10">
    <source>
        <dbReference type="Proteomes" id="UP000009169"/>
    </source>
</evidence>
<organism evidence="9 10">
    <name type="scientific">Trichophyton equinum (strain ATCC MYA-4606 / CBS 127.97)</name>
    <name type="common">Horse ringworm fungus</name>
    <dbReference type="NCBI Taxonomy" id="559882"/>
    <lineage>
        <taxon>Eukaryota</taxon>
        <taxon>Fungi</taxon>
        <taxon>Dikarya</taxon>
        <taxon>Ascomycota</taxon>
        <taxon>Pezizomycotina</taxon>
        <taxon>Eurotiomycetes</taxon>
        <taxon>Eurotiomycetidae</taxon>
        <taxon>Onygenales</taxon>
        <taxon>Arthrodermataceae</taxon>
        <taxon>Trichophyton</taxon>
    </lineage>
</organism>
<keyword evidence="7" id="KW-0503">Monooxygenase</keyword>
<evidence type="ECO:0000256" key="5">
    <source>
        <dbReference type="ARBA" id="ARBA00023002"/>
    </source>
</evidence>
<evidence type="ECO:0000313" key="9">
    <source>
        <dbReference type="EMBL" id="EGE08994.1"/>
    </source>
</evidence>
<dbReference type="HOGENOM" id="CLU_001570_14_4_1"/>
<accession>F2Q4C6</accession>
<evidence type="ECO:0000256" key="8">
    <source>
        <dbReference type="SAM" id="Phobius"/>
    </source>
</evidence>
<evidence type="ECO:0000256" key="1">
    <source>
        <dbReference type="ARBA" id="ARBA00001971"/>
    </source>
</evidence>
<dbReference type="GO" id="GO:0005506">
    <property type="term" value="F:iron ion binding"/>
    <property type="evidence" value="ECO:0007669"/>
    <property type="project" value="InterPro"/>
</dbReference>
<evidence type="ECO:0000256" key="6">
    <source>
        <dbReference type="ARBA" id="ARBA00023004"/>
    </source>
</evidence>
<reference evidence="10" key="1">
    <citation type="journal article" date="2012" name="MBio">
        <title>Comparative genome analysis of Trichophyton rubrum and related dermatophytes reveals candidate genes involved in infection.</title>
        <authorList>
            <person name="Martinez D.A."/>
            <person name="Oliver B.G."/>
            <person name="Graeser Y."/>
            <person name="Goldberg J.M."/>
            <person name="Li W."/>
            <person name="Martinez-Rossi N.M."/>
            <person name="Monod M."/>
            <person name="Shelest E."/>
            <person name="Barton R.C."/>
            <person name="Birch E."/>
            <person name="Brakhage A.A."/>
            <person name="Chen Z."/>
            <person name="Gurr S.J."/>
            <person name="Heiman D."/>
            <person name="Heitman J."/>
            <person name="Kosti I."/>
            <person name="Rossi A."/>
            <person name="Saif S."/>
            <person name="Samalova M."/>
            <person name="Saunders C.W."/>
            <person name="Shea T."/>
            <person name="Summerbell R.C."/>
            <person name="Xu J."/>
            <person name="Young S."/>
            <person name="Zeng Q."/>
            <person name="Birren B.W."/>
            <person name="Cuomo C.A."/>
            <person name="White T.C."/>
        </authorList>
    </citation>
    <scope>NUCLEOTIDE SEQUENCE [LARGE SCALE GENOMIC DNA]</scope>
    <source>
        <strain evidence="10">ATCC MYA-4606 / CBS 127.97</strain>
    </source>
</reference>
<evidence type="ECO:0000256" key="3">
    <source>
        <dbReference type="ARBA" id="ARBA00022617"/>
    </source>
</evidence>
<dbReference type="InterPro" id="IPR050121">
    <property type="entry name" value="Cytochrome_P450_monoxygenase"/>
</dbReference>
<comment type="similarity">
    <text evidence="2">Belongs to the cytochrome P450 family.</text>
</comment>
<name>F2Q4C6_TRIEC</name>
<dbReference type="SUPFAM" id="SSF48264">
    <property type="entry name" value="Cytochrome P450"/>
    <property type="match status" value="1"/>
</dbReference>
<evidence type="ECO:0000256" key="4">
    <source>
        <dbReference type="ARBA" id="ARBA00022723"/>
    </source>
</evidence>
<dbReference type="Gene3D" id="1.10.630.10">
    <property type="entry name" value="Cytochrome P450"/>
    <property type="match status" value="1"/>
</dbReference>
<keyword evidence="8" id="KW-1133">Transmembrane helix</keyword>
<dbReference type="EMBL" id="DS995792">
    <property type="protein sequence ID" value="EGE08994.1"/>
    <property type="molecule type" value="Genomic_DNA"/>
</dbReference>
<keyword evidence="8" id="KW-0812">Transmembrane</keyword>